<keyword evidence="2" id="KW-1185">Reference proteome</keyword>
<evidence type="ECO:0000313" key="2">
    <source>
        <dbReference type="Proteomes" id="UP000231179"/>
    </source>
</evidence>
<sequence length="377" mass="43822">MSNYQNNYYIPKSLQQGFTTNPEVFSYDGIQILEHKSLDFKFNLAFTNQNQSQNQLNVDFEEFCKTNIDPIFKKISQQNWQGDLTRDEVLKLAKFYLINYLRNPSWLKLLANDEKRWHKAISEALNLDIKKANNHSINYNDFQIPVVTQWFMEKTIFNFYYLDKPVTFFSPANLMTQIPFEALEDGKESVFDLVFAKSKYTPFALLSHVCPNQVLIISSLEIYEIYHSTISQMLSGKGERPKTVFNYFGYDQGVGFEQPKVLAENKQPIKTSALTDKFNYKTKVFSPKNSAAYIGALIAAVGNATCIFTNKSEMKQFLQGLISDYELIENWIIECEKTGKIFNDEIIRNNLLSEYAIWKTTQITTIKELTKFKMDLK</sequence>
<accession>A0A2K8KGS1</accession>
<name>A0A2K8KGS1_9MOLU</name>
<protein>
    <submittedName>
        <fullName evidence="1">Uncharacterized protein</fullName>
    </submittedName>
</protein>
<dbReference type="AlphaFoldDB" id="A0A2K8KGS1"/>
<proteinExistence type="predicted"/>
<dbReference type="Proteomes" id="UP000231179">
    <property type="component" value="Chromosome"/>
</dbReference>
<dbReference type="RefSeq" id="WP_100254446.1">
    <property type="nucleotide sequence ID" value="NZ_CP024870.1"/>
</dbReference>
<gene>
    <name evidence="1" type="ORF">SCLAR_v1c05740</name>
</gene>
<evidence type="ECO:0000313" key="1">
    <source>
        <dbReference type="EMBL" id="ATX70893.1"/>
    </source>
</evidence>
<organism evidence="1 2">
    <name type="scientific">Spiroplasma clarkii</name>
    <dbReference type="NCBI Taxonomy" id="2139"/>
    <lineage>
        <taxon>Bacteria</taxon>
        <taxon>Bacillati</taxon>
        <taxon>Mycoplasmatota</taxon>
        <taxon>Mollicutes</taxon>
        <taxon>Entomoplasmatales</taxon>
        <taxon>Spiroplasmataceae</taxon>
        <taxon>Spiroplasma</taxon>
    </lineage>
</organism>
<reference evidence="1 2" key="1">
    <citation type="submission" date="2017-11" db="EMBL/GenBank/DDBJ databases">
        <title>Complete genome sequence of Spiroplasma clarkii CN-5 (DSM 19994).</title>
        <authorList>
            <person name="Tsai Y.-M."/>
            <person name="Chang A."/>
            <person name="Lo W.-S."/>
            <person name="Kuo C.-H."/>
        </authorList>
    </citation>
    <scope>NUCLEOTIDE SEQUENCE [LARGE SCALE GENOMIC DNA]</scope>
    <source>
        <strain evidence="1 2">CN-5</strain>
    </source>
</reference>
<dbReference type="EMBL" id="CP024870">
    <property type="protein sequence ID" value="ATX70893.1"/>
    <property type="molecule type" value="Genomic_DNA"/>
</dbReference>